<dbReference type="HOGENOM" id="CLU_719843_0_0_1"/>
<protein>
    <recommendedName>
        <fullName evidence="3">F-box domain-containing protein</fullName>
    </recommendedName>
</protein>
<sequence>MHFVDLPDDIFIDILSFLEDGWYVERNRTLAALRLTCKRVLSLTTHLYFSSLRLKIESQNLDHLVTQAESIGHHVRQLVLDLWINTEENEWEDKAGVASRDVLLAALINQLPNVRALTVHALCTPAIEFPQFVQSMRTLKNVQHLQIIEIAMRPSGLLDEQIRCPLSDGVVREVVKSSGRQLRSIVFDGQSSIQLETFKAIRDLSTSLQTLLFGQCLGLDCQPALFEAVSWACRDTLEHLGFYDCRGAHSGAIASGVGSGLWSTKLRTLEVCKSGDHSDARVLPYPIVEGPETRKLSRACFEHAFDWELLLLGRLRAQEVTLTLVPRHEILRTLQNGSFRGMTKLIVGKPPGDNQSGDTGIIAACSERRVDLSTDGIPIMGCTCPYGTN</sequence>
<dbReference type="EMBL" id="KN824283">
    <property type="protein sequence ID" value="KIM31091.1"/>
    <property type="molecule type" value="Genomic_DNA"/>
</dbReference>
<gene>
    <name evidence="1" type="ORF">M408DRAFT_21871</name>
</gene>
<dbReference type="AlphaFoldDB" id="A0A0C3BI11"/>
<proteinExistence type="predicted"/>
<dbReference type="Gene3D" id="3.80.10.10">
    <property type="entry name" value="Ribonuclease Inhibitor"/>
    <property type="match status" value="1"/>
</dbReference>
<keyword evidence="2" id="KW-1185">Reference proteome</keyword>
<organism evidence="1 2">
    <name type="scientific">Serendipita vermifera MAFF 305830</name>
    <dbReference type="NCBI Taxonomy" id="933852"/>
    <lineage>
        <taxon>Eukaryota</taxon>
        <taxon>Fungi</taxon>
        <taxon>Dikarya</taxon>
        <taxon>Basidiomycota</taxon>
        <taxon>Agaricomycotina</taxon>
        <taxon>Agaricomycetes</taxon>
        <taxon>Sebacinales</taxon>
        <taxon>Serendipitaceae</taxon>
        <taxon>Serendipita</taxon>
    </lineage>
</organism>
<dbReference type="OrthoDB" id="3264029at2759"/>
<reference evidence="1 2" key="1">
    <citation type="submission" date="2014-04" db="EMBL/GenBank/DDBJ databases">
        <authorList>
            <consortium name="DOE Joint Genome Institute"/>
            <person name="Kuo A."/>
            <person name="Zuccaro A."/>
            <person name="Kohler A."/>
            <person name="Nagy L.G."/>
            <person name="Floudas D."/>
            <person name="Copeland A."/>
            <person name="Barry K.W."/>
            <person name="Cichocki N."/>
            <person name="Veneault-Fourrey C."/>
            <person name="LaButti K."/>
            <person name="Lindquist E.A."/>
            <person name="Lipzen A."/>
            <person name="Lundell T."/>
            <person name="Morin E."/>
            <person name="Murat C."/>
            <person name="Sun H."/>
            <person name="Tunlid A."/>
            <person name="Henrissat B."/>
            <person name="Grigoriev I.V."/>
            <person name="Hibbett D.S."/>
            <person name="Martin F."/>
            <person name="Nordberg H.P."/>
            <person name="Cantor M.N."/>
            <person name="Hua S.X."/>
        </authorList>
    </citation>
    <scope>NUCLEOTIDE SEQUENCE [LARGE SCALE GENOMIC DNA]</scope>
    <source>
        <strain evidence="1 2">MAFF 305830</strain>
    </source>
</reference>
<name>A0A0C3BI11_SERVB</name>
<dbReference type="Proteomes" id="UP000054097">
    <property type="component" value="Unassembled WGS sequence"/>
</dbReference>
<evidence type="ECO:0008006" key="3">
    <source>
        <dbReference type="Google" id="ProtNLM"/>
    </source>
</evidence>
<dbReference type="InterPro" id="IPR032675">
    <property type="entry name" value="LRR_dom_sf"/>
</dbReference>
<accession>A0A0C3BI11</accession>
<evidence type="ECO:0000313" key="1">
    <source>
        <dbReference type="EMBL" id="KIM31091.1"/>
    </source>
</evidence>
<reference evidence="2" key="2">
    <citation type="submission" date="2015-01" db="EMBL/GenBank/DDBJ databases">
        <title>Evolutionary Origins and Diversification of the Mycorrhizal Mutualists.</title>
        <authorList>
            <consortium name="DOE Joint Genome Institute"/>
            <consortium name="Mycorrhizal Genomics Consortium"/>
            <person name="Kohler A."/>
            <person name="Kuo A."/>
            <person name="Nagy L.G."/>
            <person name="Floudas D."/>
            <person name="Copeland A."/>
            <person name="Barry K.W."/>
            <person name="Cichocki N."/>
            <person name="Veneault-Fourrey C."/>
            <person name="LaButti K."/>
            <person name="Lindquist E.A."/>
            <person name="Lipzen A."/>
            <person name="Lundell T."/>
            <person name="Morin E."/>
            <person name="Murat C."/>
            <person name="Riley R."/>
            <person name="Ohm R."/>
            <person name="Sun H."/>
            <person name="Tunlid A."/>
            <person name="Henrissat B."/>
            <person name="Grigoriev I.V."/>
            <person name="Hibbett D.S."/>
            <person name="Martin F."/>
        </authorList>
    </citation>
    <scope>NUCLEOTIDE SEQUENCE [LARGE SCALE GENOMIC DNA]</scope>
    <source>
        <strain evidence="2">MAFF 305830</strain>
    </source>
</reference>
<evidence type="ECO:0000313" key="2">
    <source>
        <dbReference type="Proteomes" id="UP000054097"/>
    </source>
</evidence>
<dbReference type="CDD" id="cd09917">
    <property type="entry name" value="F-box_SF"/>
    <property type="match status" value="1"/>
</dbReference>